<dbReference type="EMBL" id="CAJNRG010011223">
    <property type="protein sequence ID" value="CAF2130490.1"/>
    <property type="molecule type" value="Genomic_DNA"/>
</dbReference>
<dbReference type="AlphaFoldDB" id="A0A815QVS8"/>
<dbReference type="EMBL" id="CAJOBF010003303">
    <property type="protein sequence ID" value="CAF4084452.1"/>
    <property type="molecule type" value="Genomic_DNA"/>
</dbReference>
<dbReference type="EMBL" id="CAJOBJ010000667">
    <property type="protein sequence ID" value="CAF3837169.1"/>
    <property type="molecule type" value="Genomic_DNA"/>
</dbReference>
<dbReference type="Proteomes" id="UP000663855">
    <property type="component" value="Unassembled WGS sequence"/>
</dbReference>
<reference evidence="1" key="1">
    <citation type="submission" date="2021-02" db="EMBL/GenBank/DDBJ databases">
        <authorList>
            <person name="Nowell W R."/>
        </authorList>
    </citation>
    <scope>NUCLEOTIDE SEQUENCE</scope>
</reference>
<dbReference type="Proteomes" id="UP000681967">
    <property type="component" value="Unassembled WGS sequence"/>
</dbReference>
<dbReference type="Proteomes" id="UP000663887">
    <property type="component" value="Unassembled WGS sequence"/>
</dbReference>
<dbReference type="EMBL" id="CAJNRE010006321">
    <property type="protein sequence ID" value="CAF2053772.1"/>
    <property type="molecule type" value="Genomic_DNA"/>
</dbReference>
<sequence length="98" mass="11299">MNRIPTKVMELKSFSDAGRISVTVEISAMKGQNEITLANIPLSMTIGDLKKKLHVERNSRLGRPHESENWDNQRQLSDYFVRDHEQLVCVLQCTKEED</sequence>
<evidence type="ECO:0000313" key="6">
    <source>
        <dbReference type="EMBL" id="CAF3821471.1"/>
    </source>
</evidence>
<gene>
    <name evidence="8" type="ORF">BYL167_LOCUS10271</name>
    <name evidence="1" type="ORF">CJN711_LOCUS25448</name>
    <name evidence="7" type="ORF">GIL414_LOCUS3162</name>
    <name evidence="2" type="ORF">KQP761_LOCUS18460</name>
    <name evidence="3" type="ORF">MBJ925_LOCUS13655</name>
    <name evidence="9" type="ORF">OVN521_LOCUS12626</name>
    <name evidence="6" type="ORF">SMN809_LOCUS2314</name>
    <name evidence="10" type="ORF">UXM345_LOCUS21282</name>
    <name evidence="4" type="ORF">WKI299_LOCUS20783</name>
    <name evidence="5" type="ORF">XDN619_LOCUS24639</name>
</gene>
<evidence type="ECO:0000313" key="3">
    <source>
        <dbReference type="EMBL" id="CAF2053772.1"/>
    </source>
</evidence>
<evidence type="ECO:0000313" key="12">
    <source>
        <dbReference type="Proteomes" id="UP000663866"/>
    </source>
</evidence>
<dbReference type="EMBL" id="CAJOBG010001778">
    <property type="protein sequence ID" value="CAF3957924.1"/>
    <property type="molecule type" value="Genomic_DNA"/>
</dbReference>
<dbReference type="Proteomes" id="UP000676336">
    <property type="component" value="Unassembled WGS sequence"/>
</dbReference>
<evidence type="ECO:0000313" key="1">
    <source>
        <dbReference type="EMBL" id="CAF1467170.1"/>
    </source>
</evidence>
<dbReference type="Proteomes" id="UP000663866">
    <property type="component" value="Unassembled WGS sequence"/>
</dbReference>
<evidence type="ECO:0000313" key="11">
    <source>
        <dbReference type="Proteomes" id="UP000663855"/>
    </source>
</evidence>
<dbReference type="EMBL" id="CAJNOW010009377">
    <property type="protein sequence ID" value="CAF1562226.1"/>
    <property type="molecule type" value="Genomic_DNA"/>
</dbReference>
<dbReference type="Proteomes" id="UP000663824">
    <property type="component" value="Unassembled WGS sequence"/>
</dbReference>
<proteinExistence type="predicted"/>
<dbReference type="Proteomes" id="UP000681720">
    <property type="component" value="Unassembled WGS sequence"/>
</dbReference>
<dbReference type="Proteomes" id="UP000663842">
    <property type="component" value="Unassembled WGS sequence"/>
</dbReference>
<dbReference type="OrthoDB" id="10040955at2759"/>
<protein>
    <recommendedName>
        <fullName evidence="13">Ubiquitin-like domain-containing protein</fullName>
    </recommendedName>
</protein>
<dbReference type="EMBL" id="CAJOBI010000418">
    <property type="protein sequence ID" value="CAF3821471.1"/>
    <property type="molecule type" value="Genomic_DNA"/>
</dbReference>
<dbReference type="EMBL" id="CAJNRF010008723">
    <property type="protein sequence ID" value="CAF2103976.1"/>
    <property type="molecule type" value="Genomic_DNA"/>
</dbReference>
<dbReference type="EMBL" id="CAJOBH010003071">
    <property type="protein sequence ID" value="CAF3936344.1"/>
    <property type="molecule type" value="Genomic_DNA"/>
</dbReference>
<organism evidence="1 11">
    <name type="scientific">Rotaria magnacalcarata</name>
    <dbReference type="NCBI Taxonomy" id="392030"/>
    <lineage>
        <taxon>Eukaryota</taxon>
        <taxon>Metazoa</taxon>
        <taxon>Spiralia</taxon>
        <taxon>Gnathifera</taxon>
        <taxon>Rotifera</taxon>
        <taxon>Eurotatoria</taxon>
        <taxon>Bdelloidea</taxon>
        <taxon>Philodinida</taxon>
        <taxon>Philodinidae</taxon>
        <taxon>Rotaria</taxon>
    </lineage>
</organism>
<name>A0A815QVS8_9BILA</name>
<dbReference type="Proteomes" id="UP000663856">
    <property type="component" value="Unassembled WGS sequence"/>
</dbReference>
<evidence type="ECO:0008006" key="13">
    <source>
        <dbReference type="Google" id="ProtNLM"/>
    </source>
</evidence>
<dbReference type="SUPFAM" id="SSF54236">
    <property type="entry name" value="Ubiquitin-like"/>
    <property type="match status" value="1"/>
</dbReference>
<evidence type="ECO:0000313" key="8">
    <source>
        <dbReference type="EMBL" id="CAF3936344.1"/>
    </source>
</evidence>
<evidence type="ECO:0000313" key="7">
    <source>
        <dbReference type="EMBL" id="CAF3837169.1"/>
    </source>
</evidence>
<accession>A0A815QVS8</accession>
<comment type="caution">
    <text evidence="1">The sequence shown here is derived from an EMBL/GenBank/DDBJ whole genome shotgun (WGS) entry which is preliminary data.</text>
</comment>
<keyword evidence="12" id="KW-1185">Reference proteome</keyword>
<evidence type="ECO:0000313" key="9">
    <source>
        <dbReference type="EMBL" id="CAF3957924.1"/>
    </source>
</evidence>
<dbReference type="Proteomes" id="UP000663834">
    <property type="component" value="Unassembled WGS sequence"/>
</dbReference>
<evidence type="ECO:0000313" key="2">
    <source>
        <dbReference type="EMBL" id="CAF1562226.1"/>
    </source>
</evidence>
<evidence type="ECO:0000313" key="4">
    <source>
        <dbReference type="EMBL" id="CAF2103976.1"/>
    </source>
</evidence>
<evidence type="ECO:0000313" key="10">
    <source>
        <dbReference type="EMBL" id="CAF4084452.1"/>
    </source>
</evidence>
<dbReference type="InterPro" id="IPR029071">
    <property type="entry name" value="Ubiquitin-like_domsf"/>
</dbReference>
<dbReference type="EMBL" id="CAJNOV010011867">
    <property type="protein sequence ID" value="CAF1467170.1"/>
    <property type="molecule type" value="Genomic_DNA"/>
</dbReference>
<evidence type="ECO:0000313" key="5">
    <source>
        <dbReference type="EMBL" id="CAF2130490.1"/>
    </source>
</evidence>